<dbReference type="Proteomes" id="UP000186535">
    <property type="component" value="Unassembled WGS sequence"/>
</dbReference>
<sequence length="223" mass="26284">MLDKKSIGKRIEQIKNSSIPPLSYTELGRKLKNKEGLAIPKGTVNSWIRGLSIPSREIVEQLACIGDVTTEWIYTGKETPEFIEWLEFVEDEWFEFKEVIPVCYDLCKVLDPELKAEFVQKIAVLYTNFHYLFNNHGIEAPGGNDKKIFKKDWDRCIKSYSRLLVFEELVHTLKNKEFNIPEEMWMQFRRFKELHLNKEKGYWNNLKSDSGVISESKELEREV</sequence>
<dbReference type="GO" id="GO:0003677">
    <property type="term" value="F:DNA binding"/>
    <property type="evidence" value="ECO:0007669"/>
    <property type="project" value="InterPro"/>
</dbReference>
<gene>
    <name evidence="1" type="ORF">BJR07_29110</name>
</gene>
<reference evidence="1 2" key="1">
    <citation type="submission" date="2016-11" db="EMBL/GenBank/DDBJ databases">
        <title>Identification of Bacillus cereus isolated from egg-white.</title>
        <authorList>
            <person name="Soni A."/>
            <person name="Oey I."/>
            <person name="Silcock P."/>
            <person name="Bremer P."/>
        </authorList>
    </citation>
    <scope>NUCLEOTIDE SEQUENCE [LARGE SCALE GENOMIC DNA]</scope>
    <source>
        <strain evidence="1 2">NZAS03</strain>
    </source>
</reference>
<dbReference type="RefSeq" id="WP_000884675.1">
    <property type="nucleotide sequence ID" value="NZ_MPOM01000050.1"/>
</dbReference>
<dbReference type="InterPro" id="IPR010982">
    <property type="entry name" value="Lambda_DNA-bd_dom_sf"/>
</dbReference>
<dbReference type="AlphaFoldDB" id="A0A1Q4L4A2"/>
<name>A0A1Q4L4A2_BACCE</name>
<proteinExistence type="predicted"/>
<dbReference type="EMBL" id="MPON01000025">
    <property type="protein sequence ID" value="OKA31995.1"/>
    <property type="molecule type" value="Genomic_DNA"/>
</dbReference>
<organism evidence="1 2">
    <name type="scientific">Bacillus cereus</name>
    <dbReference type="NCBI Taxonomy" id="1396"/>
    <lineage>
        <taxon>Bacteria</taxon>
        <taxon>Bacillati</taxon>
        <taxon>Bacillota</taxon>
        <taxon>Bacilli</taxon>
        <taxon>Bacillales</taxon>
        <taxon>Bacillaceae</taxon>
        <taxon>Bacillus</taxon>
        <taxon>Bacillus cereus group</taxon>
    </lineage>
</organism>
<evidence type="ECO:0000313" key="2">
    <source>
        <dbReference type="Proteomes" id="UP000186535"/>
    </source>
</evidence>
<protein>
    <submittedName>
        <fullName evidence="1">Transcriptional regulator</fullName>
    </submittedName>
</protein>
<comment type="caution">
    <text evidence="1">The sequence shown here is derived from an EMBL/GenBank/DDBJ whole genome shotgun (WGS) entry which is preliminary data.</text>
</comment>
<dbReference type="Gene3D" id="1.10.260.40">
    <property type="entry name" value="lambda repressor-like DNA-binding domains"/>
    <property type="match status" value="1"/>
</dbReference>
<accession>A0A1Q4L4A2</accession>
<evidence type="ECO:0000313" key="1">
    <source>
        <dbReference type="EMBL" id="OKA31995.1"/>
    </source>
</evidence>